<feature type="transmembrane region" description="Helical" evidence="1">
    <location>
        <begin position="160"/>
        <end position="179"/>
    </location>
</feature>
<keyword evidence="1" id="KW-0812">Transmembrane</keyword>
<evidence type="ECO:0000313" key="3">
    <source>
        <dbReference type="Proteomes" id="UP000295606"/>
    </source>
</evidence>
<keyword evidence="1" id="KW-0472">Membrane</keyword>
<reference evidence="2 3" key="1">
    <citation type="submission" date="2019-03" db="EMBL/GenBank/DDBJ databases">
        <title>Paraburkholderia sp. isolated from native Mimosa gymnas in Guartela State Park, Brazil.</title>
        <authorList>
            <person name="Paulitsch F."/>
            <person name="Hungria M."/>
            <person name="Delamuta J.R.M."/>
            <person name="Ribeiro R.A."/>
            <person name="Dall'Agnol R."/>
            <person name="Silva J.S.B."/>
        </authorList>
    </citation>
    <scope>NUCLEOTIDE SEQUENCE [LARGE SCALE GENOMIC DNA]</scope>
    <source>
        <strain evidence="2 3">CNPSo 3008</strain>
    </source>
</reference>
<proteinExistence type="predicted"/>
<dbReference type="RefSeq" id="WP_133190631.1">
    <property type="nucleotide sequence ID" value="NZ_SMOD01000073.1"/>
</dbReference>
<protein>
    <submittedName>
        <fullName evidence="2">Uncharacterized protein</fullName>
    </submittedName>
</protein>
<dbReference type="AlphaFoldDB" id="A0A4R5L316"/>
<dbReference type="EMBL" id="SMOD01000073">
    <property type="protein sequence ID" value="TDG02175.1"/>
    <property type="molecule type" value="Genomic_DNA"/>
</dbReference>
<name>A0A4R5L316_9BURK</name>
<evidence type="ECO:0000256" key="1">
    <source>
        <dbReference type="SAM" id="Phobius"/>
    </source>
</evidence>
<gene>
    <name evidence="2" type="ORF">E1N52_41065</name>
</gene>
<organism evidence="2 3">
    <name type="scientific">Paraburkholderia guartelaensis</name>
    <dbReference type="NCBI Taxonomy" id="2546446"/>
    <lineage>
        <taxon>Bacteria</taxon>
        <taxon>Pseudomonadati</taxon>
        <taxon>Pseudomonadota</taxon>
        <taxon>Betaproteobacteria</taxon>
        <taxon>Burkholderiales</taxon>
        <taxon>Burkholderiaceae</taxon>
        <taxon>Paraburkholderia</taxon>
    </lineage>
</organism>
<comment type="caution">
    <text evidence="2">The sequence shown here is derived from an EMBL/GenBank/DDBJ whole genome shotgun (WGS) entry which is preliminary data.</text>
</comment>
<sequence length="189" mass="19664">MDDALDIAFWILMNLVVPILAPIGVLGLTRFSHDATAAKELMSEAVKDGQLYWSSMAICSSAVWELCAGLEDKHHAFPHALLQFFIVVFGLIGIASVLIVALTTLQGYMDRTHKAAAAATAVAAGTAAAAAQPAPAAHVPGAQPGNPGGNTTPPVVPKSAMVVVSIRLTALAAFLFAGLHSYMSTIPYK</sequence>
<dbReference type="Proteomes" id="UP000295606">
    <property type="component" value="Unassembled WGS sequence"/>
</dbReference>
<dbReference type="OrthoDB" id="9112604at2"/>
<feature type="transmembrane region" description="Helical" evidence="1">
    <location>
        <begin position="7"/>
        <end position="31"/>
    </location>
</feature>
<keyword evidence="1" id="KW-1133">Transmembrane helix</keyword>
<feature type="transmembrane region" description="Helical" evidence="1">
    <location>
        <begin position="80"/>
        <end position="102"/>
    </location>
</feature>
<evidence type="ECO:0000313" key="2">
    <source>
        <dbReference type="EMBL" id="TDG02175.1"/>
    </source>
</evidence>
<accession>A0A4R5L316</accession>